<reference evidence="4" key="1">
    <citation type="submission" date="2016-11" db="UniProtKB">
        <authorList>
            <consortium name="WormBaseParasite"/>
        </authorList>
    </citation>
    <scope>IDENTIFICATION</scope>
</reference>
<dbReference type="GO" id="GO:0072542">
    <property type="term" value="F:protein phosphatase activator activity"/>
    <property type="evidence" value="ECO:0007669"/>
    <property type="project" value="TreeGrafter"/>
</dbReference>
<feature type="compositionally biased region" description="Low complexity" evidence="2">
    <location>
        <begin position="291"/>
        <end position="310"/>
    </location>
</feature>
<comment type="similarity">
    <text evidence="1">Belongs to the phosphatase 2A regulatory subunit B56 family.</text>
</comment>
<evidence type="ECO:0000256" key="2">
    <source>
        <dbReference type="SAM" id="MobiDB-lite"/>
    </source>
</evidence>
<dbReference type="GO" id="GO:0005634">
    <property type="term" value="C:nucleus"/>
    <property type="evidence" value="ECO:0007669"/>
    <property type="project" value="TreeGrafter"/>
</dbReference>
<accession>A0A1I8JQH8</accession>
<dbReference type="Proteomes" id="UP000095280">
    <property type="component" value="Unplaced"/>
</dbReference>
<evidence type="ECO:0000256" key="1">
    <source>
        <dbReference type="ARBA" id="ARBA00009745"/>
    </source>
</evidence>
<dbReference type="WBParaSite" id="snap_masked-unitig_44385-processed-gene-0.1-mRNA-1">
    <property type="protein sequence ID" value="snap_masked-unitig_44385-processed-gene-0.1-mRNA-1"/>
    <property type="gene ID" value="snap_masked-unitig_44385-processed-gene-0.1"/>
</dbReference>
<protein>
    <submittedName>
        <fullName evidence="4">DUF4110 domain-containing protein</fullName>
    </submittedName>
</protein>
<dbReference type="GO" id="GO:0000159">
    <property type="term" value="C:protein phosphatase type 2A complex"/>
    <property type="evidence" value="ECO:0007669"/>
    <property type="project" value="InterPro"/>
</dbReference>
<dbReference type="InterPro" id="IPR016024">
    <property type="entry name" value="ARM-type_fold"/>
</dbReference>
<dbReference type="Pfam" id="PF01603">
    <property type="entry name" value="B56"/>
    <property type="match status" value="2"/>
</dbReference>
<dbReference type="Gene3D" id="1.25.10.10">
    <property type="entry name" value="Leucine-rich Repeat Variant"/>
    <property type="match status" value="2"/>
</dbReference>
<feature type="region of interest" description="Disordered" evidence="2">
    <location>
        <begin position="285"/>
        <end position="310"/>
    </location>
</feature>
<dbReference type="InterPro" id="IPR002554">
    <property type="entry name" value="PP2A_B56"/>
</dbReference>
<dbReference type="GO" id="GO:0007165">
    <property type="term" value="P:signal transduction"/>
    <property type="evidence" value="ECO:0007669"/>
    <property type="project" value="InterPro"/>
</dbReference>
<keyword evidence="3" id="KW-1185">Reference proteome</keyword>
<dbReference type="GO" id="GO:0005829">
    <property type="term" value="C:cytosol"/>
    <property type="evidence" value="ECO:0007669"/>
    <property type="project" value="TreeGrafter"/>
</dbReference>
<sequence>FIYETERHNGIAELLEILGSIINGFALPSKRSTKEGPLAGPAGAARAAALLAEGPLAQGGDVPDELEEILDVVDPVEFRKVRELTALPVAERARLYYWNNEYVLSLMSDNASLAMPIVFPALLQNQAALEQDNSHSVYQCAQACSWRWDQKLFDECTIRYQEERQREARGAGQTEQLWQQLAAQAMDNPLYPVFCHGAKEQRPSNRRVDKPAAAGFAALRRAGARGLAEANASGSTGSAGGVRRDKPLLRRKSELNKSKASNSGVASPCGHQPWPGVTLPPSWFSLVPGTGRQQSAAGSLGGSRSSGASQLRTVTERFAAALTQAPTKIRDLPRRLLRDS</sequence>
<evidence type="ECO:0000313" key="4">
    <source>
        <dbReference type="WBParaSite" id="snap_masked-unitig_44385-processed-gene-0.1-mRNA-1"/>
    </source>
</evidence>
<dbReference type="SUPFAM" id="SSF48371">
    <property type="entry name" value="ARM repeat"/>
    <property type="match status" value="2"/>
</dbReference>
<dbReference type="PANTHER" id="PTHR10257">
    <property type="entry name" value="SERINE/THREONINE PROTEIN PHOSPHATASE 2A PP2A REGULATORY SUBUNIT B"/>
    <property type="match status" value="1"/>
</dbReference>
<dbReference type="PANTHER" id="PTHR10257:SF3">
    <property type="entry name" value="SERINE_THREONINE-PROTEIN PHOSPHATASE 2A 56 KDA REGULATORY SUBUNIT GAMMA ISOFORM"/>
    <property type="match status" value="1"/>
</dbReference>
<name>A0A1I8JQH8_9PLAT</name>
<feature type="region of interest" description="Disordered" evidence="2">
    <location>
        <begin position="255"/>
        <end position="274"/>
    </location>
</feature>
<feature type="region of interest" description="Disordered" evidence="2">
    <location>
        <begin position="228"/>
        <end position="250"/>
    </location>
</feature>
<dbReference type="InterPro" id="IPR011989">
    <property type="entry name" value="ARM-like"/>
</dbReference>
<proteinExistence type="inferred from homology"/>
<dbReference type="AlphaFoldDB" id="A0A1I8JQH8"/>
<organism evidence="3 4">
    <name type="scientific">Macrostomum lignano</name>
    <dbReference type="NCBI Taxonomy" id="282301"/>
    <lineage>
        <taxon>Eukaryota</taxon>
        <taxon>Metazoa</taxon>
        <taxon>Spiralia</taxon>
        <taxon>Lophotrochozoa</taxon>
        <taxon>Platyhelminthes</taxon>
        <taxon>Rhabditophora</taxon>
        <taxon>Macrostomorpha</taxon>
        <taxon>Macrostomida</taxon>
        <taxon>Macrostomidae</taxon>
        <taxon>Macrostomum</taxon>
    </lineage>
</organism>
<evidence type="ECO:0000313" key="3">
    <source>
        <dbReference type="Proteomes" id="UP000095280"/>
    </source>
</evidence>